<gene>
    <name evidence="2" type="ORF">DPMN_053698</name>
</gene>
<feature type="region of interest" description="Disordered" evidence="1">
    <location>
        <begin position="105"/>
        <end position="134"/>
    </location>
</feature>
<evidence type="ECO:0000256" key="1">
    <source>
        <dbReference type="SAM" id="MobiDB-lite"/>
    </source>
</evidence>
<accession>A0A9D4CLV2</accession>
<sequence length="207" mass="22181">MSSCGSLLSPVLNRGTTGDNRGYAGTLPAFSGALRETAGALPELHWDKPSMALQQPISGAPIAFDPTNEHVLACVHVCEEESVPITPLRAPLIITMVARPDTGASKIPSATLPQKLPENCVPSARPTKSGERGLGQAKAKQTICGPLHHQGLQFQMDVYHAGATPPQIDVTVQGSTGPWVAASERTSSRMWYQRRNKTQHSRKSRSI</sequence>
<dbReference type="Proteomes" id="UP000828390">
    <property type="component" value="Unassembled WGS sequence"/>
</dbReference>
<organism evidence="2 3">
    <name type="scientific">Dreissena polymorpha</name>
    <name type="common">Zebra mussel</name>
    <name type="synonym">Mytilus polymorpha</name>
    <dbReference type="NCBI Taxonomy" id="45954"/>
    <lineage>
        <taxon>Eukaryota</taxon>
        <taxon>Metazoa</taxon>
        <taxon>Spiralia</taxon>
        <taxon>Lophotrochozoa</taxon>
        <taxon>Mollusca</taxon>
        <taxon>Bivalvia</taxon>
        <taxon>Autobranchia</taxon>
        <taxon>Heteroconchia</taxon>
        <taxon>Euheterodonta</taxon>
        <taxon>Imparidentia</taxon>
        <taxon>Neoheterodontei</taxon>
        <taxon>Myida</taxon>
        <taxon>Dreissenoidea</taxon>
        <taxon>Dreissenidae</taxon>
        <taxon>Dreissena</taxon>
    </lineage>
</organism>
<reference evidence="2" key="2">
    <citation type="submission" date="2020-11" db="EMBL/GenBank/DDBJ databases">
        <authorList>
            <person name="McCartney M.A."/>
            <person name="Auch B."/>
            <person name="Kono T."/>
            <person name="Mallez S."/>
            <person name="Becker A."/>
            <person name="Gohl D.M."/>
            <person name="Silverstein K.A.T."/>
            <person name="Koren S."/>
            <person name="Bechman K.B."/>
            <person name="Herman A."/>
            <person name="Abrahante J.E."/>
            <person name="Garbe J."/>
        </authorList>
    </citation>
    <scope>NUCLEOTIDE SEQUENCE</scope>
    <source>
        <strain evidence="2">Duluth1</strain>
        <tissue evidence="2">Whole animal</tissue>
    </source>
</reference>
<keyword evidence="3" id="KW-1185">Reference proteome</keyword>
<proteinExistence type="predicted"/>
<dbReference type="EMBL" id="JAIWYP010000012">
    <property type="protein sequence ID" value="KAH3727755.1"/>
    <property type="molecule type" value="Genomic_DNA"/>
</dbReference>
<evidence type="ECO:0000313" key="3">
    <source>
        <dbReference type="Proteomes" id="UP000828390"/>
    </source>
</evidence>
<evidence type="ECO:0000313" key="2">
    <source>
        <dbReference type="EMBL" id="KAH3727755.1"/>
    </source>
</evidence>
<dbReference type="AlphaFoldDB" id="A0A9D4CLV2"/>
<comment type="caution">
    <text evidence="2">The sequence shown here is derived from an EMBL/GenBank/DDBJ whole genome shotgun (WGS) entry which is preliminary data.</text>
</comment>
<protein>
    <submittedName>
        <fullName evidence="2">Uncharacterized protein</fullName>
    </submittedName>
</protein>
<reference evidence="2" key="1">
    <citation type="journal article" date="2019" name="bioRxiv">
        <title>The Genome of the Zebra Mussel, Dreissena polymorpha: A Resource for Invasive Species Research.</title>
        <authorList>
            <person name="McCartney M.A."/>
            <person name="Auch B."/>
            <person name="Kono T."/>
            <person name="Mallez S."/>
            <person name="Zhang Y."/>
            <person name="Obille A."/>
            <person name="Becker A."/>
            <person name="Abrahante J.E."/>
            <person name="Garbe J."/>
            <person name="Badalamenti J.P."/>
            <person name="Herman A."/>
            <person name="Mangelson H."/>
            <person name="Liachko I."/>
            <person name="Sullivan S."/>
            <person name="Sone E.D."/>
            <person name="Koren S."/>
            <person name="Silverstein K.A.T."/>
            <person name="Beckman K.B."/>
            <person name="Gohl D.M."/>
        </authorList>
    </citation>
    <scope>NUCLEOTIDE SEQUENCE</scope>
    <source>
        <strain evidence="2">Duluth1</strain>
        <tissue evidence="2">Whole animal</tissue>
    </source>
</reference>
<name>A0A9D4CLV2_DREPO</name>